<dbReference type="EMBL" id="NEDP02002280">
    <property type="protein sequence ID" value="OWF51344.1"/>
    <property type="molecule type" value="Genomic_DNA"/>
</dbReference>
<sequence>MAGNTSYPDSRNIPLTLTAKYASSWGTWEGIRELVQNWHDGIYGSISQRGISLISEYEIVFCEEGSSNRFKACLVISDTKEEILLGRLIYNQLESKLTLINSFTQLHKKILLLGYSGKSSSKEIIGQFGEGLKVGALALVRNGHLVTMETCKDQWKFDLKYNEEFGEKVLTVVVTERITSEGLDRIGEQKNGNVQPSDTCTTITGVDDWKTYLARFLFLQPPVESVKTQLGSLLLDESLAGQMYVKGLWVSDLSQEDLAAGVDFTSLQLDRDRNAVPKPSEIDHMMSGIWIKAIERRPDLVNRYFHLLKSERYRDVRHAAEYSTEDFAKSIASVFLNEFGDHAFPLLNSSSAEDMASVSEELRLMTILCNQTMYEILMKSGSYRSLESALEANRAKQRKPVAFFSLTQIEVAVLESAVELARLVDTSVDISLLDIIETSLTETCSSDGSRISVPRWYLDKSCVHKRGSLCGRTNETMEKEECKCCEVVLCAAILGLRKQDMYSPFMFLVQKLITKSSNGKPLSRRQKIKDGVSDRSTLNNEVFIARETKLLEKIQQLEEALSKEKQNGIDKLVKVRKKLKEAEQHLTRREISVIDEEARIQESYKTEIEQWKKKSQAKLGELERSLVRKDDIIVNLQTTVDFKQSQLTTAQKQLEASDAASERKVGCLVDELMHYISQNRNRTKSLSKLCAEQCQNIQEDESKEKWQLLQELCDTILQELQEEKVLCSVCKRKRKECIIQPCGHYCLCGQCAETLMSRNQDCPICRSKMDICLKVYET</sequence>
<dbReference type="InterPro" id="IPR013083">
    <property type="entry name" value="Znf_RING/FYVE/PHD"/>
</dbReference>
<keyword evidence="2" id="KW-0862">Zinc</keyword>
<keyword evidence="6" id="KW-1185">Reference proteome</keyword>
<protein>
    <submittedName>
        <fullName evidence="5">Ring finger protein 26</fullName>
    </submittedName>
</protein>
<dbReference type="SUPFAM" id="SSF57850">
    <property type="entry name" value="RING/U-box"/>
    <property type="match status" value="1"/>
</dbReference>
<evidence type="ECO:0000313" key="5">
    <source>
        <dbReference type="EMBL" id="OWF51344.1"/>
    </source>
</evidence>
<accession>A0A210QRJ1</accession>
<evidence type="ECO:0000256" key="3">
    <source>
        <dbReference type="PROSITE-ProRule" id="PRU00175"/>
    </source>
</evidence>
<dbReference type="Proteomes" id="UP000242188">
    <property type="component" value="Unassembled WGS sequence"/>
</dbReference>
<keyword evidence="1 3" id="KW-0479">Metal-binding</keyword>
<dbReference type="PROSITE" id="PS50089">
    <property type="entry name" value="ZF_RING_2"/>
    <property type="match status" value="1"/>
</dbReference>
<dbReference type="GO" id="GO:0061630">
    <property type="term" value="F:ubiquitin protein ligase activity"/>
    <property type="evidence" value="ECO:0007669"/>
    <property type="project" value="TreeGrafter"/>
</dbReference>
<proteinExistence type="predicted"/>
<evidence type="ECO:0000313" key="6">
    <source>
        <dbReference type="Proteomes" id="UP000242188"/>
    </source>
</evidence>
<dbReference type="Gene3D" id="3.30.40.10">
    <property type="entry name" value="Zinc/RING finger domain, C3HC4 (zinc finger)"/>
    <property type="match status" value="1"/>
</dbReference>
<dbReference type="AlphaFoldDB" id="A0A210QRJ1"/>
<dbReference type="InterPro" id="IPR001841">
    <property type="entry name" value="Znf_RING"/>
</dbReference>
<dbReference type="Pfam" id="PF13920">
    <property type="entry name" value="zf-C3HC4_3"/>
    <property type="match status" value="1"/>
</dbReference>
<dbReference type="GO" id="GO:0006511">
    <property type="term" value="P:ubiquitin-dependent protein catabolic process"/>
    <property type="evidence" value="ECO:0007669"/>
    <property type="project" value="TreeGrafter"/>
</dbReference>
<dbReference type="GO" id="GO:0016567">
    <property type="term" value="P:protein ubiquitination"/>
    <property type="evidence" value="ECO:0007669"/>
    <property type="project" value="TreeGrafter"/>
</dbReference>
<evidence type="ECO:0000256" key="1">
    <source>
        <dbReference type="ARBA" id="ARBA00022771"/>
    </source>
</evidence>
<evidence type="ECO:0000259" key="4">
    <source>
        <dbReference type="PROSITE" id="PS50089"/>
    </source>
</evidence>
<dbReference type="PANTHER" id="PTHR22696:SF1">
    <property type="entry name" value="E3 UBIQUITIN-PROTEIN LIGASE RNF26"/>
    <property type="match status" value="1"/>
</dbReference>
<dbReference type="PANTHER" id="PTHR22696">
    <property type="entry name" value="E3 UBIQUITIN-PROTEIN LIGASE RNF26"/>
    <property type="match status" value="1"/>
</dbReference>
<name>A0A210QRJ1_MIZYE</name>
<organism evidence="5 6">
    <name type="scientific">Mizuhopecten yessoensis</name>
    <name type="common">Japanese scallop</name>
    <name type="synonym">Patinopecten yessoensis</name>
    <dbReference type="NCBI Taxonomy" id="6573"/>
    <lineage>
        <taxon>Eukaryota</taxon>
        <taxon>Metazoa</taxon>
        <taxon>Spiralia</taxon>
        <taxon>Lophotrochozoa</taxon>
        <taxon>Mollusca</taxon>
        <taxon>Bivalvia</taxon>
        <taxon>Autobranchia</taxon>
        <taxon>Pteriomorphia</taxon>
        <taxon>Pectinida</taxon>
        <taxon>Pectinoidea</taxon>
        <taxon>Pectinidae</taxon>
        <taxon>Mizuhopecten</taxon>
    </lineage>
</organism>
<dbReference type="OrthoDB" id="66726at2759"/>
<evidence type="ECO:0000256" key="2">
    <source>
        <dbReference type="ARBA" id="ARBA00022833"/>
    </source>
</evidence>
<dbReference type="GO" id="GO:0008270">
    <property type="term" value="F:zinc ion binding"/>
    <property type="evidence" value="ECO:0007669"/>
    <property type="project" value="UniProtKB-KW"/>
</dbReference>
<keyword evidence="1 3" id="KW-0863">Zinc-finger</keyword>
<comment type="caution">
    <text evidence="5">The sequence shown here is derived from an EMBL/GenBank/DDBJ whole genome shotgun (WGS) entry which is preliminary data.</text>
</comment>
<reference evidence="5 6" key="1">
    <citation type="journal article" date="2017" name="Nat. Ecol. Evol.">
        <title>Scallop genome provides insights into evolution of bilaterian karyotype and development.</title>
        <authorList>
            <person name="Wang S."/>
            <person name="Zhang J."/>
            <person name="Jiao W."/>
            <person name="Li J."/>
            <person name="Xun X."/>
            <person name="Sun Y."/>
            <person name="Guo X."/>
            <person name="Huan P."/>
            <person name="Dong B."/>
            <person name="Zhang L."/>
            <person name="Hu X."/>
            <person name="Sun X."/>
            <person name="Wang J."/>
            <person name="Zhao C."/>
            <person name="Wang Y."/>
            <person name="Wang D."/>
            <person name="Huang X."/>
            <person name="Wang R."/>
            <person name="Lv J."/>
            <person name="Li Y."/>
            <person name="Zhang Z."/>
            <person name="Liu B."/>
            <person name="Lu W."/>
            <person name="Hui Y."/>
            <person name="Liang J."/>
            <person name="Zhou Z."/>
            <person name="Hou R."/>
            <person name="Li X."/>
            <person name="Liu Y."/>
            <person name="Li H."/>
            <person name="Ning X."/>
            <person name="Lin Y."/>
            <person name="Zhao L."/>
            <person name="Xing Q."/>
            <person name="Dou J."/>
            <person name="Li Y."/>
            <person name="Mao J."/>
            <person name="Guo H."/>
            <person name="Dou H."/>
            <person name="Li T."/>
            <person name="Mu C."/>
            <person name="Jiang W."/>
            <person name="Fu Q."/>
            <person name="Fu X."/>
            <person name="Miao Y."/>
            <person name="Liu J."/>
            <person name="Yu Q."/>
            <person name="Li R."/>
            <person name="Liao H."/>
            <person name="Li X."/>
            <person name="Kong Y."/>
            <person name="Jiang Z."/>
            <person name="Chourrout D."/>
            <person name="Li R."/>
            <person name="Bao Z."/>
        </authorList>
    </citation>
    <scope>NUCLEOTIDE SEQUENCE [LARGE SCALE GENOMIC DNA]</scope>
    <source>
        <strain evidence="5 6">PY_sf001</strain>
    </source>
</reference>
<gene>
    <name evidence="5" type="ORF">KP79_PYT24694</name>
</gene>
<feature type="domain" description="RING-type" evidence="4">
    <location>
        <begin position="727"/>
        <end position="766"/>
    </location>
</feature>